<gene>
    <name evidence="5" type="ORF">MATL_G00210040</name>
</gene>
<reference evidence="5" key="1">
    <citation type="submission" date="2021-01" db="EMBL/GenBank/DDBJ databases">
        <authorList>
            <person name="Zahm M."/>
            <person name="Roques C."/>
            <person name="Cabau C."/>
            <person name="Klopp C."/>
            <person name="Donnadieu C."/>
            <person name="Jouanno E."/>
            <person name="Lampietro C."/>
            <person name="Louis A."/>
            <person name="Herpin A."/>
            <person name="Echchiki A."/>
            <person name="Berthelot C."/>
            <person name="Parey E."/>
            <person name="Roest-Crollius H."/>
            <person name="Braasch I."/>
            <person name="Postlethwait J."/>
            <person name="Bobe J."/>
            <person name="Montfort J."/>
            <person name="Bouchez O."/>
            <person name="Begum T."/>
            <person name="Mejri S."/>
            <person name="Adams A."/>
            <person name="Chen W.-J."/>
            <person name="Guiguen Y."/>
        </authorList>
    </citation>
    <scope>NUCLEOTIDE SEQUENCE</scope>
    <source>
        <strain evidence="5">YG-15Mar2019-1</strain>
        <tissue evidence="5">Brain</tissue>
    </source>
</reference>
<name>A0A9D3PFL0_MEGAT</name>
<dbReference type="OrthoDB" id="10059415at2759"/>
<feature type="region of interest" description="Disordered" evidence="4">
    <location>
        <begin position="271"/>
        <end position="294"/>
    </location>
</feature>
<sequence>MLTDMITEEGFEVKEEEPWYDPRDLERDLHLAAELGKTLLERNHELEEGLQQMYSTNQEQQQEIEYLSKQVDLLRQVNETHAKVYEQLDGASRELELNNKRLLQDKRTAQQRIQRLTESIEGLQSHVEDLQRQVEELQVVSPDPQNRVRAEQRCTLGAQSVCCLKELYHSRRDRCASRDCACGGDGWSSMDTSRAEEENGALRCSVHTLQKQLGAERARREEAEREAELTAQESAELERRLAELEVSHGPGRVRELEAELEELRRLWRSESASSRRVDVQPPDSVFLPGDEGVGHEEAEEGTEAELDAAPEWSWRGLKGLLKSPSADEIRRGHELTCIRRARAAKQRGVSLLNEVDAQYSALQARYEELLRRCQQGADRQNHKAVQTPAAQAYAQQHRHSASTSPAHPHCPGEEDAQQPEYRALFQEIFTCIQKTREDLSQAQ</sequence>
<protein>
    <recommendedName>
        <fullName evidence="7">Cerebellar degeneration-related protein 2</fullName>
    </recommendedName>
</protein>
<comment type="caution">
    <text evidence="5">The sequence shown here is derived from an EMBL/GenBank/DDBJ whole genome shotgun (WGS) entry which is preliminary data.</text>
</comment>
<dbReference type="InterPro" id="IPR026079">
    <property type="entry name" value="CDR2"/>
</dbReference>
<comment type="similarity">
    <text evidence="1">Belongs to the CDR2 family.</text>
</comment>
<feature type="region of interest" description="Disordered" evidence="4">
    <location>
        <begin position="214"/>
        <end position="234"/>
    </location>
</feature>
<evidence type="ECO:0008006" key="7">
    <source>
        <dbReference type="Google" id="ProtNLM"/>
    </source>
</evidence>
<dbReference type="AlphaFoldDB" id="A0A9D3PFL0"/>
<evidence type="ECO:0000256" key="4">
    <source>
        <dbReference type="SAM" id="MobiDB-lite"/>
    </source>
</evidence>
<feature type="compositionally biased region" description="Basic and acidic residues" evidence="4">
    <location>
        <begin position="214"/>
        <end position="228"/>
    </location>
</feature>
<keyword evidence="2 3" id="KW-0175">Coiled coil</keyword>
<dbReference type="PANTHER" id="PTHR19232">
    <property type="entry name" value="CENTROCORTIN FAMILY MEMBER"/>
    <property type="match status" value="1"/>
</dbReference>
<evidence type="ECO:0000313" key="6">
    <source>
        <dbReference type="Proteomes" id="UP001046870"/>
    </source>
</evidence>
<proteinExistence type="inferred from homology"/>
<dbReference type="EMBL" id="JAFDVH010000019">
    <property type="protein sequence ID" value="KAG7459374.1"/>
    <property type="molecule type" value="Genomic_DNA"/>
</dbReference>
<dbReference type="Proteomes" id="UP001046870">
    <property type="component" value="Chromosome 19"/>
</dbReference>
<accession>A0A9D3PFL0</accession>
<dbReference type="PANTHER" id="PTHR19232:SF1">
    <property type="entry name" value="CEREBELLAR DEGENERATION-RELATED PROTEIN 2"/>
    <property type="match status" value="1"/>
</dbReference>
<evidence type="ECO:0000256" key="3">
    <source>
        <dbReference type="SAM" id="Coils"/>
    </source>
</evidence>
<evidence type="ECO:0000256" key="1">
    <source>
        <dbReference type="ARBA" id="ARBA00009019"/>
    </source>
</evidence>
<keyword evidence="6" id="KW-1185">Reference proteome</keyword>
<feature type="coiled-coil region" evidence="3">
    <location>
        <begin position="43"/>
        <end position="140"/>
    </location>
</feature>
<evidence type="ECO:0000313" key="5">
    <source>
        <dbReference type="EMBL" id="KAG7459374.1"/>
    </source>
</evidence>
<evidence type="ECO:0000256" key="2">
    <source>
        <dbReference type="ARBA" id="ARBA00023054"/>
    </source>
</evidence>
<feature type="region of interest" description="Disordered" evidence="4">
    <location>
        <begin position="387"/>
        <end position="418"/>
    </location>
</feature>
<organism evidence="5 6">
    <name type="scientific">Megalops atlanticus</name>
    <name type="common">Tarpon</name>
    <name type="synonym">Clupea gigantea</name>
    <dbReference type="NCBI Taxonomy" id="7932"/>
    <lineage>
        <taxon>Eukaryota</taxon>
        <taxon>Metazoa</taxon>
        <taxon>Chordata</taxon>
        <taxon>Craniata</taxon>
        <taxon>Vertebrata</taxon>
        <taxon>Euteleostomi</taxon>
        <taxon>Actinopterygii</taxon>
        <taxon>Neopterygii</taxon>
        <taxon>Teleostei</taxon>
        <taxon>Elopiformes</taxon>
        <taxon>Megalopidae</taxon>
        <taxon>Megalops</taxon>
    </lineage>
</organism>